<feature type="transmembrane region" description="Helical" evidence="1">
    <location>
        <begin position="258"/>
        <end position="277"/>
    </location>
</feature>
<evidence type="ECO:0000256" key="1">
    <source>
        <dbReference type="SAM" id="Phobius"/>
    </source>
</evidence>
<evidence type="ECO:0000313" key="3">
    <source>
        <dbReference type="Proteomes" id="UP000194360"/>
    </source>
</evidence>
<dbReference type="RefSeq" id="WP_085916864.1">
    <property type="nucleotide sequence ID" value="NZ_AP018920.1"/>
</dbReference>
<evidence type="ECO:0000313" key="2">
    <source>
        <dbReference type="EMBL" id="OSY34434.1"/>
    </source>
</evidence>
<keyword evidence="1" id="KW-0812">Transmembrane</keyword>
<keyword evidence="1" id="KW-0472">Membrane</keyword>
<comment type="caution">
    <text evidence="2">The sequence shown here is derived from an EMBL/GenBank/DDBJ whole genome shotgun (WGS) entry which is preliminary data.</text>
</comment>
<dbReference type="PROSITE" id="PS51257">
    <property type="entry name" value="PROKAR_LIPOPROTEIN"/>
    <property type="match status" value="1"/>
</dbReference>
<dbReference type="OrthoDB" id="3579673at2"/>
<organism evidence="2 3">
    <name type="scientific">Pseudonocardia autotrophica</name>
    <name type="common">Amycolata autotrophica</name>
    <name type="synonym">Nocardia autotrophica</name>
    <dbReference type="NCBI Taxonomy" id="2074"/>
    <lineage>
        <taxon>Bacteria</taxon>
        <taxon>Bacillati</taxon>
        <taxon>Actinomycetota</taxon>
        <taxon>Actinomycetes</taxon>
        <taxon>Pseudonocardiales</taxon>
        <taxon>Pseudonocardiaceae</taxon>
        <taxon>Pseudonocardia</taxon>
    </lineage>
</organism>
<proteinExistence type="predicted"/>
<dbReference type="STRING" id="2074.BG845_06859"/>
<dbReference type="Proteomes" id="UP000194360">
    <property type="component" value="Unassembled WGS sequence"/>
</dbReference>
<feature type="transmembrane region" description="Helical" evidence="1">
    <location>
        <begin position="166"/>
        <end position="187"/>
    </location>
</feature>
<feature type="transmembrane region" description="Helical" evidence="1">
    <location>
        <begin position="139"/>
        <end position="159"/>
    </location>
</feature>
<evidence type="ECO:0008006" key="4">
    <source>
        <dbReference type="Google" id="ProtNLM"/>
    </source>
</evidence>
<protein>
    <recommendedName>
        <fullName evidence="4">ABC-2 family transporter protein</fullName>
    </recommendedName>
</protein>
<gene>
    <name evidence="2" type="ORF">BG845_06859</name>
</gene>
<dbReference type="AlphaFoldDB" id="A0A1Y2MGM5"/>
<keyword evidence="3" id="KW-1185">Reference proteome</keyword>
<feature type="transmembrane region" description="Helical" evidence="1">
    <location>
        <begin position="96"/>
        <end position="119"/>
    </location>
</feature>
<reference evidence="2 3" key="1">
    <citation type="submission" date="2016-09" db="EMBL/GenBank/DDBJ databases">
        <title>Pseudonocardia autotrophica DSM535, a candidate organism with high potential of specific P450 cytochromes.</title>
        <authorList>
            <person name="Grumaz C."/>
            <person name="Vainshtein Y."/>
            <person name="Kirstahler P."/>
            <person name="Sohn K."/>
        </authorList>
    </citation>
    <scope>NUCLEOTIDE SEQUENCE [LARGE SCALE GENOMIC DNA]</scope>
    <source>
        <strain evidence="2 3">DSM 535</strain>
    </source>
</reference>
<name>A0A1Y2MGM5_PSEAH</name>
<keyword evidence="1" id="KW-1133">Transmembrane helix</keyword>
<dbReference type="EMBL" id="MIGB01000093">
    <property type="protein sequence ID" value="OSY34434.1"/>
    <property type="molecule type" value="Genomic_DNA"/>
</dbReference>
<feature type="transmembrane region" description="Helical" evidence="1">
    <location>
        <begin position="12"/>
        <end position="33"/>
    </location>
</feature>
<sequence length="287" mass="29714">MTWVIWRNNRTVLLTTAAVAVAACVAMAVLAATGRLDDAVGLDGILMADASQVLAALTTLAPALAGAFVGAPLLAGDLERGTHVLLLSQGVSRRRWATTSLVLVGGATLVAVTAATAALAPFNGSGQWYSLEEFSSTGLLPMARTLSAIAVGALLGLLLRRVPAASALTLAAVVGTEVALAALRNVLVPPVLRTGPLPHGGSVDADRDQLLDSGYTLTGGGLRPLGTNCMQDDVACLNAAGIDGNWVSVRPLELRWPMHWTEVALHLLLAVAALALLHRRLRRPLGR</sequence>
<accession>A0A1Y2MGM5</accession>
<feature type="transmembrane region" description="Helical" evidence="1">
    <location>
        <begin position="53"/>
        <end position="75"/>
    </location>
</feature>